<proteinExistence type="predicted"/>
<dbReference type="AlphaFoldDB" id="A0A6G2DC04"/>
<dbReference type="SUPFAM" id="SSF53720">
    <property type="entry name" value="ALDH-like"/>
    <property type="match status" value="1"/>
</dbReference>
<evidence type="ECO:0000313" key="2">
    <source>
        <dbReference type="EMBL" id="MTV74083.1"/>
    </source>
</evidence>
<dbReference type="Proteomes" id="UP000483094">
    <property type="component" value="Unassembled WGS sequence"/>
</dbReference>
<evidence type="ECO:0000313" key="3">
    <source>
        <dbReference type="Proteomes" id="UP000483094"/>
    </source>
</evidence>
<gene>
    <name evidence="2" type="ORF">GM540_08840</name>
</gene>
<accession>A0A6G2DC04</accession>
<comment type="caution">
    <text evidence="2">The sequence shown here is derived from an EMBL/GenBank/DDBJ whole genome shotgun (WGS) entry which is preliminary data.</text>
</comment>
<dbReference type="InterPro" id="IPR016162">
    <property type="entry name" value="Ald_DH_N"/>
</dbReference>
<evidence type="ECO:0000256" key="1">
    <source>
        <dbReference type="ARBA" id="ARBA00023002"/>
    </source>
</evidence>
<feature type="non-terminal residue" evidence="2">
    <location>
        <position position="1"/>
    </location>
</feature>
<keyword evidence="1" id="KW-0560">Oxidoreductase</keyword>
<dbReference type="Gene3D" id="3.40.605.10">
    <property type="entry name" value="Aldehyde Dehydrogenase, Chain A, domain 1"/>
    <property type="match status" value="1"/>
</dbReference>
<feature type="non-terminal residue" evidence="2">
    <location>
        <position position="241"/>
    </location>
</feature>
<organism evidence="2 3">
    <name type="scientific">Streptococcus pneumoniae</name>
    <dbReference type="NCBI Taxonomy" id="1313"/>
    <lineage>
        <taxon>Bacteria</taxon>
        <taxon>Bacillati</taxon>
        <taxon>Bacillota</taxon>
        <taxon>Bacilli</taxon>
        <taxon>Lactobacillales</taxon>
        <taxon>Streptococcaceae</taxon>
        <taxon>Streptococcus</taxon>
    </lineage>
</organism>
<dbReference type="Gene3D" id="3.40.50.1970">
    <property type="match status" value="1"/>
</dbReference>
<protein>
    <submittedName>
        <fullName evidence="2">Bifunctional acetaldehyde-CoA/alcohol dehydrogenase</fullName>
    </submittedName>
</protein>
<reference evidence="2 3" key="1">
    <citation type="submission" date="2019-11" db="EMBL/GenBank/DDBJ databases">
        <title>Growth characteristics of pneumococcus vary with the chemical composition of the capsule and with environmental conditions.</title>
        <authorList>
            <person name="Tothpal A."/>
            <person name="Desobry K."/>
            <person name="Joshi S."/>
            <person name="Wyllie A.L."/>
            <person name="Weinberger D.M."/>
        </authorList>
    </citation>
    <scope>NUCLEOTIDE SEQUENCE [LARGE SCALE GENOMIC DNA]</scope>
    <source>
        <strain evidence="3">pnumococcus19F</strain>
    </source>
</reference>
<dbReference type="InterPro" id="IPR016161">
    <property type="entry name" value="Ald_DH/histidinol_DH"/>
</dbReference>
<dbReference type="Gene3D" id="3.40.309.10">
    <property type="entry name" value="Aldehyde Dehydrogenase, Chain A, domain 2"/>
    <property type="match status" value="1"/>
</dbReference>
<dbReference type="InterPro" id="IPR016163">
    <property type="entry name" value="Ald_DH_C"/>
</dbReference>
<dbReference type="GO" id="GO:0016620">
    <property type="term" value="F:oxidoreductase activity, acting on the aldehyde or oxo group of donors, NAD or NADP as acceptor"/>
    <property type="evidence" value="ECO:0007669"/>
    <property type="project" value="InterPro"/>
</dbReference>
<dbReference type="EMBL" id="WNHQ01000824">
    <property type="protein sequence ID" value="MTV74083.1"/>
    <property type="molecule type" value="Genomic_DNA"/>
</dbReference>
<sequence length="241" mass="26655">AEFKSYHTYFVNKKEKALLVEFCFGVKANSKNCAGAKLNADIVGKPATWIAEQAGFTVPEGTNILAAECKEVGENEPLTREKLSPVIAVLKSESREDGITKARQMVEFNGLGHSAAIHTADEELTKEFGKAVKAIRVICNSPSTFGGIGDVYNAFLPSLTLGCGSYGRNSVGDNVSAINLLNIKKVGRRRNNMQWMKLPSKTYFERDSIQYLQKCRDVERVMIVTDHAMVELGFLDRIIEQ</sequence>
<name>A0A6G2DC04_STREE</name>